<keyword evidence="4 6" id="KW-1133">Transmembrane helix</keyword>
<comment type="subcellular location">
    <subcellularLocation>
        <location evidence="1">Membrane</location>
        <topology evidence="1">Multi-pass membrane protein</topology>
    </subcellularLocation>
</comment>
<dbReference type="Proteomes" id="UP001500742">
    <property type="component" value="Unassembled WGS sequence"/>
</dbReference>
<dbReference type="PANTHER" id="PTHR32322">
    <property type="entry name" value="INNER MEMBRANE TRANSPORTER"/>
    <property type="match status" value="1"/>
</dbReference>
<dbReference type="Gene3D" id="1.10.3730.20">
    <property type="match status" value="1"/>
</dbReference>
<evidence type="ECO:0000256" key="1">
    <source>
        <dbReference type="ARBA" id="ARBA00004141"/>
    </source>
</evidence>
<dbReference type="EMBL" id="BAAAZC010000031">
    <property type="protein sequence ID" value="GAA3991128.1"/>
    <property type="molecule type" value="Genomic_DNA"/>
</dbReference>
<dbReference type="InterPro" id="IPR037185">
    <property type="entry name" value="EmrE-like"/>
</dbReference>
<dbReference type="Pfam" id="PF00892">
    <property type="entry name" value="EamA"/>
    <property type="match status" value="2"/>
</dbReference>
<evidence type="ECO:0000256" key="6">
    <source>
        <dbReference type="SAM" id="Phobius"/>
    </source>
</evidence>
<feature type="transmembrane region" description="Helical" evidence="6">
    <location>
        <begin position="91"/>
        <end position="113"/>
    </location>
</feature>
<feature type="domain" description="EamA" evidence="7">
    <location>
        <begin position="150"/>
        <end position="279"/>
    </location>
</feature>
<evidence type="ECO:0000256" key="2">
    <source>
        <dbReference type="ARBA" id="ARBA00007362"/>
    </source>
</evidence>
<evidence type="ECO:0000256" key="4">
    <source>
        <dbReference type="ARBA" id="ARBA00022989"/>
    </source>
</evidence>
<dbReference type="SUPFAM" id="SSF103481">
    <property type="entry name" value="Multidrug resistance efflux transporter EmrE"/>
    <property type="match status" value="2"/>
</dbReference>
<feature type="transmembrane region" description="Helical" evidence="6">
    <location>
        <begin position="179"/>
        <end position="198"/>
    </location>
</feature>
<feature type="transmembrane region" description="Helical" evidence="6">
    <location>
        <begin position="30"/>
        <end position="51"/>
    </location>
</feature>
<feature type="transmembrane region" description="Helical" evidence="6">
    <location>
        <begin position="265"/>
        <end position="281"/>
    </location>
</feature>
<keyword evidence="9" id="KW-1185">Reference proteome</keyword>
<evidence type="ECO:0000313" key="9">
    <source>
        <dbReference type="Proteomes" id="UP001500742"/>
    </source>
</evidence>
<feature type="transmembrane region" description="Helical" evidence="6">
    <location>
        <begin position="122"/>
        <end position="141"/>
    </location>
</feature>
<dbReference type="RefSeq" id="WP_259086599.1">
    <property type="nucleotide sequence ID" value="NZ_BAAAZC010000031.1"/>
</dbReference>
<protein>
    <submittedName>
        <fullName evidence="8">DMT family transporter</fullName>
    </submittedName>
</protein>
<sequence length="296" mass="32926">MDIIEGLLFAFFWASATIATKFAVRSADPFLLTFLRFALVSIILLTYIYIIKRKSNRWPRIGEWRHLLILGLCNVTLYMTGYLIAIQTVSAGLISLATATNPLILILLSAVFLDKRPSARQWIGIVISISGLVLASIPNLMHSHVTFKGLMALIAGITALSSGSIYFSKNKMDLPRMAVNSWQITIGGFFFLPVIWLNRANSFIKLDLNFALSFIWLVVPVSIVAYSLWLNLVLKDPVKAGGWLFLTPVLGYIMAILILHEQVTLFGTVGAILVVCGLMYSRQTNRAQKNKLNSIS</sequence>
<reference evidence="9" key="1">
    <citation type="journal article" date="2019" name="Int. J. Syst. Evol. Microbiol.">
        <title>The Global Catalogue of Microorganisms (GCM) 10K type strain sequencing project: providing services to taxonomists for standard genome sequencing and annotation.</title>
        <authorList>
            <consortium name="The Broad Institute Genomics Platform"/>
            <consortium name="The Broad Institute Genome Sequencing Center for Infectious Disease"/>
            <person name="Wu L."/>
            <person name="Ma J."/>
        </authorList>
    </citation>
    <scope>NUCLEOTIDE SEQUENCE [LARGE SCALE GENOMIC DNA]</scope>
    <source>
        <strain evidence="9">JCM 16601</strain>
    </source>
</reference>
<accession>A0ABP7R2U7</accession>
<feature type="transmembrane region" description="Helical" evidence="6">
    <location>
        <begin position="147"/>
        <end position="167"/>
    </location>
</feature>
<dbReference type="InterPro" id="IPR050638">
    <property type="entry name" value="AA-Vitamin_Transporters"/>
</dbReference>
<dbReference type="PANTHER" id="PTHR32322:SF2">
    <property type="entry name" value="EAMA DOMAIN-CONTAINING PROTEIN"/>
    <property type="match status" value="1"/>
</dbReference>
<name>A0ABP7R2U7_9SPHI</name>
<dbReference type="InterPro" id="IPR000620">
    <property type="entry name" value="EamA_dom"/>
</dbReference>
<feature type="domain" description="EamA" evidence="7">
    <location>
        <begin position="6"/>
        <end position="136"/>
    </location>
</feature>
<feature type="transmembrane region" description="Helical" evidence="6">
    <location>
        <begin position="210"/>
        <end position="229"/>
    </location>
</feature>
<comment type="caution">
    <text evidence="8">The sequence shown here is derived from an EMBL/GenBank/DDBJ whole genome shotgun (WGS) entry which is preliminary data.</text>
</comment>
<proteinExistence type="inferred from homology"/>
<feature type="transmembrane region" description="Helical" evidence="6">
    <location>
        <begin position="67"/>
        <end position="85"/>
    </location>
</feature>
<evidence type="ECO:0000259" key="7">
    <source>
        <dbReference type="Pfam" id="PF00892"/>
    </source>
</evidence>
<evidence type="ECO:0000256" key="3">
    <source>
        <dbReference type="ARBA" id="ARBA00022692"/>
    </source>
</evidence>
<keyword evidence="3 6" id="KW-0812">Transmembrane</keyword>
<organism evidence="8 9">
    <name type="scientific">Mucilaginibacter dorajii</name>
    <dbReference type="NCBI Taxonomy" id="692994"/>
    <lineage>
        <taxon>Bacteria</taxon>
        <taxon>Pseudomonadati</taxon>
        <taxon>Bacteroidota</taxon>
        <taxon>Sphingobacteriia</taxon>
        <taxon>Sphingobacteriales</taxon>
        <taxon>Sphingobacteriaceae</taxon>
        <taxon>Mucilaginibacter</taxon>
    </lineage>
</organism>
<keyword evidence="5 6" id="KW-0472">Membrane</keyword>
<feature type="transmembrane region" description="Helical" evidence="6">
    <location>
        <begin position="7"/>
        <end position="24"/>
    </location>
</feature>
<evidence type="ECO:0000313" key="8">
    <source>
        <dbReference type="EMBL" id="GAA3991128.1"/>
    </source>
</evidence>
<comment type="similarity">
    <text evidence="2">Belongs to the EamA transporter family.</text>
</comment>
<feature type="transmembrane region" description="Helical" evidence="6">
    <location>
        <begin position="241"/>
        <end position="259"/>
    </location>
</feature>
<gene>
    <name evidence="8" type="ORF">GCM10022210_51200</name>
</gene>
<evidence type="ECO:0000256" key="5">
    <source>
        <dbReference type="ARBA" id="ARBA00023136"/>
    </source>
</evidence>